<comment type="caution">
    <text evidence="10">The sequence shown here is derived from an EMBL/GenBank/DDBJ whole genome shotgun (WGS) entry which is preliminary data.</text>
</comment>
<comment type="similarity">
    <text evidence="7">Belongs to the UDP-glucose/GDP-mannose dehydrogenase family.</text>
</comment>
<keyword evidence="8" id="KW-0472">Membrane</keyword>
<dbReference type="InterPro" id="IPR014026">
    <property type="entry name" value="UDP-Glc/GDP-Man_DH_dimer"/>
</dbReference>
<dbReference type="Proteomes" id="UP001206983">
    <property type="component" value="Unassembled WGS sequence"/>
</dbReference>
<dbReference type="GO" id="GO:0051287">
    <property type="term" value="F:NAD binding"/>
    <property type="evidence" value="ECO:0007669"/>
    <property type="project" value="InterPro"/>
</dbReference>
<evidence type="ECO:0000256" key="4">
    <source>
        <dbReference type="ARBA" id="ARBA00023027"/>
    </source>
</evidence>
<dbReference type="SUPFAM" id="SSF52413">
    <property type="entry name" value="UDP-glucose/GDP-mannose dehydrogenase C-terminal domain"/>
    <property type="match status" value="1"/>
</dbReference>
<evidence type="ECO:0000256" key="6">
    <source>
        <dbReference type="ARBA" id="ARBA00049130"/>
    </source>
</evidence>
<evidence type="ECO:0000313" key="10">
    <source>
        <dbReference type="EMBL" id="MCQ6962314.1"/>
    </source>
</evidence>
<dbReference type="InterPro" id="IPR036220">
    <property type="entry name" value="UDP-Glc/GDP-Man_DH_C_sf"/>
</dbReference>
<evidence type="ECO:0000256" key="5">
    <source>
        <dbReference type="ARBA" id="ARBA00030172"/>
    </source>
</evidence>
<evidence type="ECO:0000259" key="9">
    <source>
        <dbReference type="SMART" id="SM00984"/>
    </source>
</evidence>
<dbReference type="PANTHER" id="PTHR43491:SF1">
    <property type="entry name" value="UDP-N-ACETYL-D-MANNOSAMINE DEHYDROGENASE"/>
    <property type="match status" value="1"/>
</dbReference>
<dbReference type="Pfam" id="PF03720">
    <property type="entry name" value="UDPG_MGDP_dh_C"/>
    <property type="match status" value="1"/>
</dbReference>
<proteinExistence type="inferred from homology"/>
<dbReference type="SMART" id="SM00984">
    <property type="entry name" value="UDPG_MGDP_dh_C"/>
    <property type="match status" value="1"/>
</dbReference>
<keyword evidence="4" id="KW-0520">NAD</keyword>
<name>A0AAE3KXR0_9EURY</name>
<keyword evidence="8" id="KW-0812">Transmembrane</keyword>
<accession>A0AAE3KXR0</accession>
<feature type="transmembrane region" description="Helical" evidence="8">
    <location>
        <begin position="7"/>
        <end position="28"/>
    </location>
</feature>
<evidence type="ECO:0000256" key="7">
    <source>
        <dbReference type="PIRNR" id="PIRNR000124"/>
    </source>
</evidence>
<protein>
    <recommendedName>
        <fullName evidence="2">UDP-N-acetyl-D-mannosamine dehydrogenase</fullName>
        <ecNumber evidence="1">1.1.1.336</ecNumber>
    </recommendedName>
    <alternativeName>
        <fullName evidence="5">UDP-ManNAc 6-dehydrogenase</fullName>
    </alternativeName>
</protein>
<dbReference type="SUPFAM" id="SSF48179">
    <property type="entry name" value="6-phosphogluconate dehydrogenase C-terminal domain-like"/>
    <property type="match status" value="1"/>
</dbReference>
<keyword evidence="8" id="KW-1133">Transmembrane helix</keyword>
<gene>
    <name evidence="10" type="ORF">PV02_04190</name>
</gene>
<dbReference type="InterPro" id="IPR028359">
    <property type="entry name" value="UDP_ManNAc/GlcNAc_DH"/>
</dbReference>
<dbReference type="InterPro" id="IPR017476">
    <property type="entry name" value="UDP-Glc/GDP-Man"/>
</dbReference>
<dbReference type="AlphaFoldDB" id="A0AAE3KXR0"/>
<dbReference type="NCBIfam" id="TIGR03026">
    <property type="entry name" value="NDP-sugDHase"/>
    <property type="match status" value="1"/>
</dbReference>
<dbReference type="InterPro" id="IPR036291">
    <property type="entry name" value="NAD(P)-bd_dom_sf"/>
</dbReference>
<dbReference type="Pfam" id="PF00984">
    <property type="entry name" value="UDPG_MGDP_dh"/>
    <property type="match status" value="1"/>
</dbReference>
<dbReference type="InterPro" id="IPR014027">
    <property type="entry name" value="UDP-Glc/GDP-Man_DH_C"/>
</dbReference>
<dbReference type="GO" id="GO:0016628">
    <property type="term" value="F:oxidoreductase activity, acting on the CH-CH group of donors, NAD or NADP as acceptor"/>
    <property type="evidence" value="ECO:0007669"/>
    <property type="project" value="InterPro"/>
</dbReference>
<dbReference type="Gene3D" id="3.40.50.720">
    <property type="entry name" value="NAD(P)-binding Rossmann-like Domain"/>
    <property type="match status" value="2"/>
</dbReference>
<dbReference type="InterPro" id="IPR008927">
    <property type="entry name" value="6-PGluconate_DH-like_C_sf"/>
</dbReference>
<reference evidence="10 11" key="1">
    <citation type="journal article" date="2011" name="Appl. Environ. Microbiol.">
        <title>Methanogenic archaea isolated from Taiwan's Chelungpu fault.</title>
        <authorList>
            <person name="Wu S.Y."/>
            <person name="Lai M.C."/>
        </authorList>
    </citation>
    <scope>NUCLEOTIDE SEQUENCE [LARGE SCALE GENOMIC DNA]</scope>
    <source>
        <strain evidence="10 11">St545Mb</strain>
    </source>
</reference>
<evidence type="ECO:0000256" key="3">
    <source>
        <dbReference type="ARBA" id="ARBA00023002"/>
    </source>
</evidence>
<keyword evidence="11" id="KW-1185">Reference proteome</keyword>
<comment type="catalytic activity">
    <reaction evidence="6">
        <text>UDP-N-acetyl-alpha-D-mannosamine + 2 NAD(+) + H2O = UDP-N-acetyl-alpha-D-mannosaminouronate + 2 NADH + 3 H(+)</text>
        <dbReference type="Rhea" id="RHEA:25780"/>
        <dbReference type="ChEBI" id="CHEBI:15377"/>
        <dbReference type="ChEBI" id="CHEBI:15378"/>
        <dbReference type="ChEBI" id="CHEBI:57540"/>
        <dbReference type="ChEBI" id="CHEBI:57945"/>
        <dbReference type="ChEBI" id="CHEBI:68623"/>
        <dbReference type="ChEBI" id="CHEBI:70731"/>
        <dbReference type="EC" id="1.1.1.336"/>
    </reaction>
</comment>
<sequence>MRYMKNLISLISKGDACIGIIGLGYVGLPLAIEFSKKFNVIGYDVNKSAIDKLLSGRSYIQDIPDSLISSQTGASFHPTANEKELSKCDFIIICVPTPLTAENEPDLGYIKSACETIVKILRKGQFVILESTTYPGTTEEIVLSILESSGLKVLEDFGLAYSPERIDPGNPCFNVSNTAKVVGGIDQECTDIASRLYGSIIEQIVPVKDARTAEAVKIVENIFRNVNIALVNELALIFERMDIDTWEVIDAAATKPYGFMAFYPGPGIGGHCIPLDPFYMSYKAKKYGFIPRFIETSGEINNFMRIHAINLIERGLKQVNKGLYGSNVTVMGLAYKKNITDTRESPSKKIIEELINLGAHVKAYDPYASSITTHYGVIASEENMESALDKADCAIFVVDHAQFKEIDIQDAVKRMVSPVIVDCKNMFANTDSLIYLGIGKSNK</sequence>
<dbReference type="GO" id="GO:0000271">
    <property type="term" value="P:polysaccharide biosynthetic process"/>
    <property type="evidence" value="ECO:0007669"/>
    <property type="project" value="InterPro"/>
</dbReference>
<dbReference type="GO" id="GO:0089714">
    <property type="term" value="F:UDP-N-acetyl-D-mannosamine dehydrogenase activity"/>
    <property type="evidence" value="ECO:0007669"/>
    <property type="project" value="UniProtKB-EC"/>
</dbReference>
<dbReference type="PANTHER" id="PTHR43491">
    <property type="entry name" value="UDP-N-ACETYL-D-MANNOSAMINE DEHYDROGENASE"/>
    <property type="match status" value="1"/>
</dbReference>
<dbReference type="PIRSF" id="PIRSF500136">
    <property type="entry name" value="UDP_ManNAc_DH"/>
    <property type="match status" value="1"/>
</dbReference>
<dbReference type="InterPro" id="IPR001732">
    <property type="entry name" value="UDP-Glc/GDP-Man_DH_N"/>
</dbReference>
<dbReference type="EMBL" id="JTEO01000002">
    <property type="protein sequence ID" value="MCQ6962314.1"/>
    <property type="molecule type" value="Genomic_DNA"/>
</dbReference>
<dbReference type="PIRSF" id="PIRSF000124">
    <property type="entry name" value="UDPglc_GDPman_dh"/>
    <property type="match status" value="1"/>
</dbReference>
<evidence type="ECO:0000313" key="11">
    <source>
        <dbReference type="Proteomes" id="UP001206983"/>
    </source>
</evidence>
<feature type="domain" description="UDP-glucose/GDP-mannose dehydrogenase C-terminal" evidence="9">
    <location>
        <begin position="329"/>
        <end position="429"/>
    </location>
</feature>
<evidence type="ECO:0000256" key="1">
    <source>
        <dbReference type="ARBA" id="ARBA00012935"/>
    </source>
</evidence>
<evidence type="ECO:0000256" key="8">
    <source>
        <dbReference type="SAM" id="Phobius"/>
    </source>
</evidence>
<dbReference type="Pfam" id="PF03721">
    <property type="entry name" value="UDPG_MGDP_dh_N"/>
    <property type="match status" value="1"/>
</dbReference>
<organism evidence="10 11">
    <name type="scientific">Methanolobus chelungpuianus</name>
    <dbReference type="NCBI Taxonomy" id="502115"/>
    <lineage>
        <taxon>Archaea</taxon>
        <taxon>Methanobacteriati</taxon>
        <taxon>Methanobacteriota</taxon>
        <taxon>Stenosarchaea group</taxon>
        <taxon>Methanomicrobia</taxon>
        <taxon>Methanosarcinales</taxon>
        <taxon>Methanosarcinaceae</taxon>
        <taxon>Methanolobus</taxon>
    </lineage>
</organism>
<evidence type="ECO:0000256" key="2">
    <source>
        <dbReference type="ARBA" id="ARBA00016796"/>
    </source>
</evidence>
<keyword evidence="3" id="KW-0560">Oxidoreductase</keyword>
<dbReference type="SUPFAM" id="SSF51735">
    <property type="entry name" value="NAD(P)-binding Rossmann-fold domains"/>
    <property type="match status" value="1"/>
</dbReference>
<dbReference type="EC" id="1.1.1.336" evidence="1"/>